<sequence length="159" mass="16699">MTYQPPAAPPQQWQPVPQRSNTALVAVVSVLAVLVVVFMAFAAYLLLSKDGGRSTNATETKVIAPPAADVKPAAPAPARQAPVQQARFSTYWAGSRNTSSAFAANVYSAYVSNYNNTGSLNASIRAYSPVTGGYYDMWCGYSGGTTTCTGGDNAVVYIS</sequence>
<evidence type="ECO:0000313" key="2">
    <source>
        <dbReference type="EMBL" id="CAB0596544.1"/>
    </source>
</evidence>
<reference evidence="2 3" key="1">
    <citation type="submission" date="2020-02" db="EMBL/GenBank/DDBJ databases">
        <authorList>
            <person name="Brisse S."/>
        </authorList>
    </citation>
    <scope>NUCLEOTIDE SEQUENCE [LARGE SCALE GENOMIC DNA]</scope>
    <source>
        <strain evidence="2">CIP107547</strain>
    </source>
</reference>
<evidence type="ECO:0000256" key="1">
    <source>
        <dbReference type="SAM" id="Phobius"/>
    </source>
</evidence>
<comment type="caution">
    <text evidence="2">The sequence shown here is derived from an EMBL/GenBank/DDBJ whole genome shotgun (WGS) entry which is preliminary data.</text>
</comment>
<dbReference type="AlphaFoldDB" id="A0A811G0H2"/>
<name>A0A811G0H2_CORDP</name>
<gene>
    <name evidence="2" type="ORF">CIP107547_01026</name>
</gene>
<accession>A0A811G0H2</accession>
<protein>
    <submittedName>
        <fullName evidence="2">Uncharacterized protein</fullName>
    </submittedName>
</protein>
<keyword evidence="1" id="KW-0472">Membrane</keyword>
<organism evidence="2 3">
    <name type="scientific">Corynebacterium diphtheriae</name>
    <dbReference type="NCBI Taxonomy" id="1717"/>
    <lineage>
        <taxon>Bacteria</taxon>
        <taxon>Bacillati</taxon>
        <taxon>Actinomycetota</taxon>
        <taxon>Actinomycetes</taxon>
        <taxon>Mycobacteriales</taxon>
        <taxon>Corynebacteriaceae</taxon>
        <taxon>Corynebacterium</taxon>
    </lineage>
</organism>
<keyword evidence="1" id="KW-0812">Transmembrane</keyword>
<proteinExistence type="predicted"/>
<keyword evidence="1" id="KW-1133">Transmembrane helix</keyword>
<dbReference type="Proteomes" id="UP000480222">
    <property type="component" value="Unassembled WGS sequence"/>
</dbReference>
<dbReference type="RefSeq" id="WP_088290057.1">
    <property type="nucleotide sequence ID" value="NZ_CP040520.1"/>
</dbReference>
<evidence type="ECO:0000313" key="3">
    <source>
        <dbReference type="Proteomes" id="UP000480222"/>
    </source>
</evidence>
<feature type="transmembrane region" description="Helical" evidence="1">
    <location>
        <begin position="23"/>
        <end position="47"/>
    </location>
</feature>
<dbReference type="EMBL" id="CADDAV010000014">
    <property type="protein sequence ID" value="CAB0596544.1"/>
    <property type="molecule type" value="Genomic_DNA"/>
</dbReference>